<name>A0ACC2MRP6_PERAE</name>
<accession>A0ACC2MRP6</accession>
<sequence length="1317" mass="143187">MASGSKFELSSGSPDGLMYPSGQRGSYVAASLDRSGRFREGMENRVSVLPGMPRSGSSLSHGDVINLLQSLPFDAKVVAAEQNKPPRQGELKRVIAGALGISMDDSSPVTLSGKALPSSSQDELRRVRANLFDCSIRARDRAKTLNDAISKLDKSIGVTRKRSRSDVSPSDRSNVMLPGDRSAPGGSINKMGSQSHILNSNAYEPGSQKPEDRTKNAVPNKRVRTSMVEMDVRATGLTRPSGPMDRDRDTMRLGNGTAIQSEEKGRALTAGVDGWEKSKMRKKRSGIKSDVSASTVFARTLEGDREPKRGMQQRLGIESQSRLSDSHGFRSGSANGAVGVGKLDMTSQQNGLGMRSTTRIDQDSGTLPNDRRDRPVGSEKERFTLKAVNKPNIREDNCAASPTSITKMNATARAPRSISGALPKSSPNVRRSIGTPDDLEHSNCTSKLHAVTGDNNRKRSTSARSSSSPVTQWVGQRSQKIRVGRRTNFNPLGSSHEEAPASDTIGNVGGADNVLGFPRRMSSNAPQVKLKVDHMLTAGLSESEESGAVDNKSKDKSKRSGEVDEKAGPTAQKVATLGLSSRKNKVATDEDVGDGVRRQGRTGRGFGPTRSSMSPTMEKVDNAATVKQLRSVRLGSDKIESKAGRPPTKKLPERKAYTRPRHAINGAPEFAGESDNDHEELMAAANAALNTSNACSSSFWRQTEPVFGFVSAEDMVFLKEQGDLGYSSLPSTPSLASKDEGGTVLNGILVNECERDMELLSETKHVPPLAELLMPGIEVQSGTPLSLRVIAAAIQVDDIEELYCFSPADEHFMNDAHAVRLDLDARSKSQSLNQKPFDNFPIVGRATSNGYRVTASRSYLDELELDEMESDHGMLDQSTETASTFAHALNGLRPKQSVISSMVCTEFQYEQMCLDDRILLELQSIGIFPENLGEDDEISEDIMGLEEKLHRQVTEKKNILLKLEKAATGAREVQEREIERIALDKLVRMAYDKYMAFRGASGGKSTANRITKHAVLAFVKRVLARCQKFEDIGKSCFSEPTFKDLFHSLSSHNTDTEHTDNNVEGATNSTLDSDNSSMIPRHEQKTDTHDKDSDAFRSLNHLTEQAFIKEETWSNRVKRRELLLDDVGNATGTSLRTPPGIASSLVTGGTKGKRSERDREGKGHNREVLSRNSTPKGRPASCNIKGERKSKAKPKQKTTQLSASVTGLLGKASELPKGALSSVSKSSDVVIDGNNKERAESGSLSVNDTSNDPEAIDLSHLQLPGIDLLGVPDDMDGQGQDIASWLNIDDEGFQETDFMGLHIPMDDLSDLNMNFQT</sequence>
<gene>
    <name evidence="1" type="ORF">MRB53_000605</name>
</gene>
<organism evidence="1 2">
    <name type="scientific">Persea americana</name>
    <name type="common">Avocado</name>
    <dbReference type="NCBI Taxonomy" id="3435"/>
    <lineage>
        <taxon>Eukaryota</taxon>
        <taxon>Viridiplantae</taxon>
        <taxon>Streptophyta</taxon>
        <taxon>Embryophyta</taxon>
        <taxon>Tracheophyta</taxon>
        <taxon>Spermatophyta</taxon>
        <taxon>Magnoliopsida</taxon>
        <taxon>Magnoliidae</taxon>
        <taxon>Laurales</taxon>
        <taxon>Lauraceae</taxon>
        <taxon>Persea</taxon>
    </lineage>
</organism>
<dbReference type="EMBL" id="CM056809">
    <property type="protein sequence ID" value="KAJ8647582.1"/>
    <property type="molecule type" value="Genomic_DNA"/>
</dbReference>
<protein>
    <submittedName>
        <fullName evidence="1">Uncharacterized protein</fullName>
    </submittedName>
</protein>
<comment type="caution">
    <text evidence="1">The sequence shown here is derived from an EMBL/GenBank/DDBJ whole genome shotgun (WGS) entry which is preliminary data.</text>
</comment>
<proteinExistence type="predicted"/>
<reference evidence="1 2" key="1">
    <citation type="journal article" date="2022" name="Hortic Res">
        <title>A haplotype resolved chromosomal level avocado genome allows analysis of novel avocado genes.</title>
        <authorList>
            <person name="Nath O."/>
            <person name="Fletcher S.J."/>
            <person name="Hayward A."/>
            <person name="Shaw L.M."/>
            <person name="Masouleh A.K."/>
            <person name="Furtado A."/>
            <person name="Henry R.J."/>
            <person name="Mitter N."/>
        </authorList>
    </citation>
    <scope>NUCLEOTIDE SEQUENCE [LARGE SCALE GENOMIC DNA]</scope>
    <source>
        <strain evidence="2">cv. Hass</strain>
    </source>
</reference>
<dbReference type="Proteomes" id="UP001234297">
    <property type="component" value="Chromosome 1"/>
</dbReference>
<evidence type="ECO:0000313" key="1">
    <source>
        <dbReference type="EMBL" id="KAJ8647582.1"/>
    </source>
</evidence>
<keyword evidence="2" id="KW-1185">Reference proteome</keyword>
<evidence type="ECO:0000313" key="2">
    <source>
        <dbReference type="Proteomes" id="UP001234297"/>
    </source>
</evidence>